<dbReference type="AlphaFoldDB" id="A0A9D3N761"/>
<accession>A0A9D3N761</accession>
<gene>
    <name evidence="1" type="ORF">KOW79_020870</name>
</gene>
<sequence>MRRTQLQVPLLILGHDSMEAKLQAVSRAEGLLRRKVLRVPLRGASTQFVGSTIVILSSYTAASLAMNCGKRLQGERIKLGS</sequence>
<name>A0A9D3N761_9TELE</name>
<dbReference type="Proteomes" id="UP000824219">
    <property type="component" value="Linkage Group LG26"/>
</dbReference>
<comment type="caution">
    <text evidence="1">The sequence shown here is derived from an EMBL/GenBank/DDBJ whole genome shotgun (WGS) entry which is preliminary data.</text>
</comment>
<protein>
    <submittedName>
        <fullName evidence="1">Uncharacterized protein</fullName>
    </submittedName>
</protein>
<dbReference type="EMBL" id="JAHKSW010000026">
    <property type="protein sequence ID" value="KAG7316004.1"/>
    <property type="molecule type" value="Genomic_DNA"/>
</dbReference>
<reference evidence="1 2" key="1">
    <citation type="submission" date="2021-06" db="EMBL/GenBank/DDBJ databases">
        <title>Chromosome-level genome assembly of the red-tail catfish (Hemibagrus wyckioides).</title>
        <authorList>
            <person name="Shao F."/>
        </authorList>
    </citation>
    <scope>NUCLEOTIDE SEQUENCE [LARGE SCALE GENOMIC DNA]</scope>
    <source>
        <strain evidence="1">EC202008001</strain>
        <tissue evidence="1">Blood</tissue>
    </source>
</reference>
<proteinExistence type="predicted"/>
<evidence type="ECO:0000313" key="1">
    <source>
        <dbReference type="EMBL" id="KAG7316004.1"/>
    </source>
</evidence>
<evidence type="ECO:0000313" key="2">
    <source>
        <dbReference type="Proteomes" id="UP000824219"/>
    </source>
</evidence>
<organism evidence="1 2">
    <name type="scientific">Hemibagrus wyckioides</name>
    <dbReference type="NCBI Taxonomy" id="337641"/>
    <lineage>
        <taxon>Eukaryota</taxon>
        <taxon>Metazoa</taxon>
        <taxon>Chordata</taxon>
        <taxon>Craniata</taxon>
        <taxon>Vertebrata</taxon>
        <taxon>Euteleostomi</taxon>
        <taxon>Actinopterygii</taxon>
        <taxon>Neopterygii</taxon>
        <taxon>Teleostei</taxon>
        <taxon>Ostariophysi</taxon>
        <taxon>Siluriformes</taxon>
        <taxon>Bagridae</taxon>
        <taxon>Hemibagrus</taxon>
    </lineage>
</organism>
<keyword evidence="2" id="KW-1185">Reference proteome</keyword>